<organism evidence="7 8">
    <name type="scientific">Klebsormidium nitens</name>
    <name type="common">Green alga</name>
    <name type="synonym">Ulothrix nitens</name>
    <dbReference type="NCBI Taxonomy" id="105231"/>
    <lineage>
        <taxon>Eukaryota</taxon>
        <taxon>Viridiplantae</taxon>
        <taxon>Streptophyta</taxon>
        <taxon>Klebsormidiophyceae</taxon>
        <taxon>Klebsormidiales</taxon>
        <taxon>Klebsormidiaceae</taxon>
        <taxon>Klebsormidium</taxon>
    </lineage>
</organism>
<accession>A0A1Y1I820</accession>
<feature type="transmembrane region" description="Helical" evidence="6">
    <location>
        <begin position="92"/>
        <end position="110"/>
    </location>
</feature>
<dbReference type="PANTHER" id="PTHR46285:SF3">
    <property type="entry name" value="PROTEINASE INHIBITOR I4, SERPIN (DUF716)"/>
    <property type="match status" value="1"/>
</dbReference>
<dbReference type="OMA" id="IEMAFRR"/>
<protein>
    <recommendedName>
        <fullName evidence="9">Transmembrane protein 45B</fullName>
    </recommendedName>
</protein>
<proteinExistence type="inferred from homology"/>
<dbReference type="InterPro" id="IPR006904">
    <property type="entry name" value="DUF716"/>
</dbReference>
<evidence type="ECO:0008006" key="9">
    <source>
        <dbReference type="Google" id="ProtNLM"/>
    </source>
</evidence>
<evidence type="ECO:0000313" key="7">
    <source>
        <dbReference type="EMBL" id="GAQ84847.1"/>
    </source>
</evidence>
<comment type="similarity">
    <text evidence="2">Belongs to the TMEM45 family.</text>
</comment>
<keyword evidence="8" id="KW-1185">Reference proteome</keyword>
<evidence type="ECO:0000313" key="8">
    <source>
        <dbReference type="Proteomes" id="UP000054558"/>
    </source>
</evidence>
<feature type="transmembrane region" description="Helical" evidence="6">
    <location>
        <begin position="51"/>
        <end position="72"/>
    </location>
</feature>
<sequence length="295" mass="32576">MGTFLGHCLPGGFFLAVGLWHLFSCVVRYARADGLRYVAKVYHQGPGFLKFFELYLIILATLFDIFFELFLSTDFRPLDKHGNIPMSLLNDYEHSAMLFVFLIFALATLLSESTNLLPLPRGALHGVAGFCFLIEFLLFHFHSANHEGLESQVHTLLTIPIFACMALSWLLTWQNGSFLMDLAAAGALVLQGTWFLQVAFTLFFPGTIPLGCHHEPDAPNGTDGSTTCKDEMATHRAKAIANLLFTCHVAVVLMLTLAAFAVANAIYKPKGASYETLVDNEEEGPKDGHVQLSDL</sequence>
<dbReference type="PANTHER" id="PTHR46285">
    <property type="entry name" value="PROTEINASE INHIBITOR I4, SERPIN (DUF716)-RELATED"/>
    <property type="match status" value="1"/>
</dbReference>
<dbReference type="OrthoDB" id="551896at2759"/>
<comment type="subcellular location">
    <subcellularLocation>
        <location evidence="1">Membrane</location>
        <topology evidence="1">Multi-pass membrane protein</topology>
    </subcellularLocation>
</comment>
<evidence type="ECO:0000256" key="1">
    <source>
        <dbReference type="ARBA" id="ARBA00004141"/>
    </source>
</evidence>
<dbReference type="Pfam" id="PF04819">
    <property type="entry name" value="DUF716"/>
    <property type="match status" value="1"/>
</dbReference>
<keyword evidence="4 6" id="KW-1133">Transmembrane helix</keyword>
<dbReference type="Proteomes" id="UP000054558">
    <property type="component" value="Unassembled WGS sequence"/>
</dbReference>
<feature type="transmembrane region" description="Helical" evidence="6">
    <location>
        <begin position="178"/>
        <end position="200"/>
    </location>
</feature>
<evidence type="ECO:0000256" key="5">
    <source>
        <dbReference type="ARBA" id="ARBA00023136"/>
    </source>
</evidence>
<name>A0A1Y1I820_KLENI</name>
<reference evidence="7 8" key="1">
    <citation type="journal article" date="2014" name="Nat. Commun.">
        <title>Klebsormidium flaccidum genome reveals primary factors for plant terrestrial adaptation.</title>
        <authorList>
            <person name="Hori K."/>
            <person name="Maruyama F."/>
            <person name="Fujisawa T."/>
            <person name="Togashi T."/>
            <person name="Yamamoto N."/>
            <person name="Seo M."/>
            <person name="Sato S."/>
            <person name="Yamada T."/>
            <person name="Mori H."/>
            <person name="Tajima N."/>
            <person name="Moriyama T."/>
            <person name="Ikeuchi M."/>
            <person name="Watanabe M."/>
            <person name="Wada H."/>
            <person name="Kobayashi K."/>
            <person name="Saito M."/>
            <person name="Masuda T."/>
            <person name="Sasaki-Sekimoto Y."/>
            <person name="Mashiguchi K."/>
            <person name="Awai K."/>
            <person name="Shimojima M."/>
            <person name="Masuda S."/>
            <person name="Iwai M."/>
            <person name="Nobusawa T."/>
            <person name="Narise T."/>
            <person name="Kondo S."/>
            <person name="Saito H."/>
            <person name="Sato R."/>
            <person name="Murakawa M."/>
            <person name="Ihara Y."/>
            <person name="Oshima-Yamada Y."/>
            <person name="Ohtaka K."/>
            <person name="Satoh M."/>
            <person name="Sonobe K."/>
            <person name="Ishii M."/>
            <person name="Ohtani R."/>
            <person name="Kanamori-Sato M."/>
            <person name="Honoki R."/>
            <person name="Miyazaki D."/>
            <person name="Mochizuki H."/>
            <person name="Umetsu J."/>
            <person name="Higashi K."/>
            <person name="Shibata D."/>
            <person name="Kamiya Y."/>
            <person name="Sato N."/>
            <person name="Nakamura Y."/>
            <person name="Tabata S."/>
            <person name="Ida S."/>
            <person name="Kurokawa K."/>
            <person name="Ohta H."/>
        </authorList>
    </citation>
    <scope>NUCLEOTIDE SEQUENCE [LARGE SCALE GENOMIC DNA]</scope>
    <source>
        <strain evidence="7 8">NIES-2285</strain>
    </source>
</reference>
<keyword evidence="3 6" id="KW-0812">Transmembrane</keyword>
<evidence type="ECO:0000256" key="6">
    <source>
        <dbReference type="SAM" id="Phobius"/>
    </source>
</evidence>
<keyword evidence="5 6" id="KW-0472">Membrane</keyword>
<dbReference type="GO" id="GO:0016020">
    <property type="term" value="C:membrane"/>
    <property type="evidence" value="ECO:0007669"/>
    <property type="project" value="UniProtKB-SubCell"/>
</dbReference>
<gene>
    <name evidence="7" type="ORF">KFL_002080250</name>
</gene>
<evidence type="ECO:0000256" key="4">
    <source>
        <dbReference type="ARBA" id="ARBA00022989"/>
    </source>
</evidence>
<dbReference type="AlphaFoldDB" id="A0A1Y1I820"/>
<evidence type="ECO:0000256" key="2">
    <source>
        <dbReference type="ARBA" id="ARBA00006948"/>
    </source>
</evidence>
<feature type="transmembrane region" description="Helical" evidence="6">
    <location>
        <begin position="239"/>
        <end position="267"/>
    </location>
</feature>
<evidence type="ECO:0000256" key="3">
    <source>
        <dbReference type="ARBA" id="ARBA00022692"/>
    </source>
</evidence>
<feature type="transmembrane region" description="Helical" evidence="6">
    <location>
        <begin position="122"/>
        <end position="141"/>
    </location>
</feature>
<dbReference type="EMBL" id="DF237157">
    <property type="protein sequence ID" value="GAQ84847.1"/>
    <property type="molecule type" value="Genomic_DNA"/>
</dbReference>
<feature type="transmembrane region" description="Helical" evidence="6">
    <location>
        <begin position="153"/>
        <end position="171"/>
    </location>
</feature>
<feature type="transmembrane region" description="Helical" evidence="6">
    <location>
        <begin position="12"/>
        <end position="30"/>
    </location>
</feature>